<feature type="non-terminal residue" evidence="2">
    <location>
        <position position="1"/>
    </location>
</feature>
<evidence type="ECO:0000256" key="1">
    <source>
        <dbReference type="SAM" id="MobiDB-lite"/>
    </source>
</evidence>
<protein>
    <submittedName>
        <fullName evidence="2">Uncharacterized protein</fullName>
    </submittedName>
</protein>
<feature type="compositionally biased region" description="Low complexity" evidence="1">
    <location>
        <begin position="412"/>
        <end position="443"/>
    </location>
</feature>
<feature type="region of interest" description="Disordered" evidence="1">
    <location>
        <begin position="37"/>
        <end position="65"/>
    </location>
</feature>
<dbReference type="AlphaFoldDB" id="A0A9P6FM02"/>
<accession>A0A9P6FM02</accession>
<sequence>SYSKVPAELVSLFTKNCQTCLGVRKYSKNKRPVLNEHEYPQHLPPSQQSSQSSSSQMPQQSSLQQHPSLLPLLLPVENVAAFATSMAAYPPHATQSYQALISKTEHGTISPISPMMSQTNPAFFGSDPQRPSSSSQSSSSSQAQHPQFHPGYGHAHSHFQQQPHQPQDIATANAQGLNMVMSFSDLAIGGNGGSNNVAYSNMAALSALSSIHADGYGTANTHSFQSGFSDLGSACSTPAAMLKMDLPQSAANNNVGTVNGAQGGFLASVNANQAHPYAALCASTINGLDTSSEASEQSPLQPSQHQLPLHAQFDDASAHGATPPNDLSASAAFSSNGTYVSFADQAFSAFQASDLQQRSKRFMSDFSQSFGVGDDPSLHSAYSAAMSLSSMPFINASYPYDQDLQDSTCSSQHQQQQVFQQHQQVFQQQHQQQQQQQHQPQPQSMHARSADSSALFGQSQYFHKQLQHSHKFLPEALMQSAVSMHVSTLAIPSMATGLGNTSTSSIPTPTSATAVSFASALHGGVPSVLDDLPQAHLQHDPSSLMDPKTRLGTAADLICEPSVL</sequence>
<feature type="compositionally biased region" description="Low complexity" evidence="1">
    <location>
        <begin position="44"/>
        <end position="65"/>
    </location>
</feature>
<organism evidence="2 3">
    <name type="scientific">Lunasporangiospora selenospora</name>
    <dbReference type="NCBI Taxonomy" id="979761"/>
    <lineage>
        <taxon>Eukaryota</taxon>
        <taxon>Fungi</taxon>
        <taxon>Fungi incertae sedis</taxon>
        <taxon>Mucoromycota</taxon>
        <taxon>Mortierellomycotina</taxon>
        <taxon>Mortierellomycetes</taxon>
        <taxon>Mortierellales</taxon>
        <taxon>Mortierellaceae</taxon>
        <taxon>Lunasporangiospora</taxon>
    </lineage>
</organism>
<evidence type="ECO:0000313" key="3">
    <source>
        <dbReference type="Proteomes" id="UP000780801"/>
    </source>
</evidence>
<reference evidence="2" key="1">
    <citation type="journal article" date="2020" name="Fungal Divers.">
        <title>Resolving the Mortierellaceae phylogeny through synthesis of multi-gene phylogenetics and phylogenomics.</title>
        <authorList>
            <person name="Vandepol N."/>
            <person name="Liber J."/>
            <person name="Desiro A."/>
            <person name="Na H."/>
            <person name="Kennedy M."/>
            <person name="Barry K."/>
            <person name="Grigoriev I.V."/>
            <person name="Miller A.N."/>
            <person name="O'Donnell K."/>
            <person name="Stajich J.E."/>
            <person name="Bonito G."/>
        </authorList>
    </citation>
    <scope>NUCLEOTIDE SEQUENCE</scope>
    <source>
        <strain evidence="2">KOD1015</strain>
    </source>
</reference>
<keyword evidence="3" id="KW-1185">Reference proteome</keyword>
<feature type="region of interest" description="Disordered" evidence="1">
    <location>
        <begin position="108"/>
        <end position="166"/>
    </location>
</feature>
<feature type="region of interest" description="Disordered" evidence="1">
    <location>
        <begin position="404"/>
        <end position="452"/>
    </location>
</feature>
<feature type="compositionally biased region" description="Low complexity" evidence="1">
    <location>
        <begin position="132"/>
        <end position="142"/>
    </location>
</feature>
<evidence type="ECO:0000313" key="2">
    <source>
        <dbReference type="EMBL" id="KAF9577714.1"/>
    </source>
</evidence>
<dbReference type="OrthoDB" id="2449673at2759"/>
<gene>
    <name evidence="2" type="ORF">BGW38_006896</name>
</gene>
<proteinExistence type="predicted"/>
<dbReference type="Proteomes" id="UP000780801">
    <property type="component" value="Unassembled WGS sequence"/>
</dbReference>
<name>A0A9P6FM02_9FUNG</name>
<comment type="caution">
    <text evidence="2">The sequence shown here is derived from an EMBL/GenBank/DDBJ whole genome shotgun (WGS) entry which is preliminary data.</text>
</comment>
<dbReference type="EMBL" id="JAABOA010004465">
    <property type="protein sequence ID" value="KAF9577714.1"/>
    <property type="molecule type" value="Genomic_DNA"/>
</dbReference>